<organism evidence="4 5">
    <name type="scientific">Gordonia soli NBRC 108243</name>
    <dbReference type="NCBI Taxonomy" id="1223545"/>
    <lineage>
        <taxon>Bacteria</taxon>
        <taxon>Bacillati</taxon>
        <taxon>Actinomycetota</taxon>
        <taxon>Actinomycetes</taxon>
        <taxon>Mycobacteriales</taxon>
        <taxon>Gordoniaceae</taxon>
        <taxon>Gordonia</taxon>
    </lineage>
</organism>
<keyword evidence="5" id="KW-1185">Reference proteome</keyword>
<evidence type="ECO:0000259" key="3">
    <source>
        <dbReference type="Pfam" id="PF11887"/>
    </source>
</evidence>
<name>M0QHA2_9ACTN</name>
<dbReference type="InterPro" id="IPR003399">
    <property type="entry name" value="Mce/MlaD"/>
</dbReference>
<dbReference type="InterPro" id="IPR005693">
    <property type="entry name" value="Mce"/>
</dbReference>
<accession>M0QHA2</accession>
<evidence type="ECO:0000313" key="5">
    <source>
        <dbReference type="Proteomes" id="UP000011666"/>
    </source>
</evidence>
<feature type="domain" description="Mammalian cell entry C-terminal" evidence="3">
    <location>
        <begin position="125"/>
        <end position="287"/>
    </location>
</feature>
<evidence type="ECO:0000259" key="2">
    <source>
        <dbReference type="Pfam" id="PF02470"/>
    </source>
</evidence>
<feature type="domain" description="Mce/MlaD" evidence="2">
    <location>
        <begin position="37"/>
        <end position="113"/>
    </location>
</feature>
<dbReference type="eggNOG" id="COG1463">
    <property type="taxonomic scope" value="Bacteria"/>
</dbReference>
<reference evidence="4 5" key="1">
    <citation type="submission" date="2013-01" db="EMBL/GenBank/DDBJ databases">
        <title>Whole genome shotgun sequence of Gordonia soli NBRC 108243.</title>
        <authorList>
            <person name="Isaki-Nakamura S."/>
            <person name="Hosoyama A."/>
            <person name="Tsuchikane K."/>
            <person name="Ando Y."/>
            <person name="Baba S."/>
            <person name="Ohji S."/>
            <person name="Hamada M."/>
            <person name="Tamura T."/>
            <person name="Yamazoe A."/>
            <person name="Yamazaki S."/>
            <person name="Fujita N."/>
        </authorList>
    </citation>
    <scope>NUCLEOTIDE SEQUENCE [LARGE SCALE GENOMIC DNA]</scope>
    <source>
        <strain evidence="4 5">NBRC 108243</strain>
    </source>
</reference>
<protein>
    <submittedName>
        <fullName evidence="4">Mce family protein</fullName>
    </submittedName>
</protein>
<sequence length="432" mass="46104">MSAGIAALSATILVAGCGSNGIQSIPLPGGVNTGDNARTYKIQFDDILDLVPQSMVKQNGIPVGRVTKVEVPGDQWFAVVTVEVQNEVDLSDKAEASVQQTNLLGEKFVALSEPKDSQNAPRQSESQPIPLTRTRTATDIEQVLGALSMLLNGGGINQLEPIVTELNKVLDGRSNQIKSLLKQSSTLIAGLNEQRDNILRALDGLDRLSSRAANQTQQIDRILKQLPEGIAVLEEQRPQFVDLLGKLDRLGQVGTDVLGKSREALITDLKALRPTLQALSKAAPDIVTAAPLLLTYPFPDWIMPAVKGDSTNLFLTLDLRVLNQLEALGVGQGTPKYVPPNKYAPKINARNPYTNGNGPRYGWPTITLLPPAPNWRPGPNTPPSGGRYPATANGRAPASSSGNGRQNTVLPPPAQPGQRFIDGTLGMIGGRG</sequence>
<dbReference type="AlphaFoldDB" id="M0QHA2"/>
<evidence type="ECO:0000256" key="1">
    <source>
        <dbReference type="SAM" id="MobiDB-lite"/>
    </source>
</evidence>
<dbReference type="Proteomes" id="UP000011666">
    <property type="component" value="Unassembled WGS sequence"/>
</dbReference>
<feature type="region of interest" description="Disordered" evidence="1">
    <location>
        <begin position="372"/>
        <end position="432"/>
    </location>
</feature>
<dbReference type="InterPro" id="IPR052336">
    <property type="entry name" value="MlaD_Phospholipid_Transporter"/>
</dbReference>
<feature type="compositionally biased region" description="Polar residues" evidence="1">
    <location>
        <begin position="117"/>
        <end position="134"/>
    </location>
</feature>
<dbReference type="STRING" id="1223545.GS4_11_01770"/>
<proteinExistence type="predicted"/>
<comment type="caution">
    <text evidence="4">The sequence shown here is derived from an EMBL/GenBank/DDBJ whole genome shotgun (WGS) entry which is preliminary data.</text>
</comment>
<dbReference type="Pfam" id="PF11887">
    <property type="entry name" value="Mce4_CUP1"/>
    <property type="match status" value="1"/>
</dbReference>
<feature type="compositionally biased region" description="Pro residues" evidence="1">
    <location>
        <begin position="372"/>
        <end position="382"/>
    </location>
</feature>
<feature type="region of interest" description="Disordered" evidence="1">
    <location>
        <begin position="112"/>
        <end position="134"/>
    </location>
</feature>
<feature type="compositionally biased region" description="Polar residues" evidence="1">
    <location>
        <begin position="398"/>
        <end position="409"/>
    </location>
</feature>
<dbReference type="PANTHER" id="PTHR33371:SF15">
    <property type="entry name" value="LIPOPROTEIN LPRN"/>
    <property type="match status" value="1"/>
</dbReference>
<gene>
    <name evidence="4" type="primary">mceE</name>
    <name evidence="4" type="ORF">GS4_11_01770</name>
</gene>
<dbReference type="EMBL" id="BANX01000011">
    <property type="protein sequence ID" value="GAC67908.1"/>
    <property type="molecule type" value="Genomic_DNA"/>
</dbReference>
<dbReference type="PANTHER" id="PTHR33371">
    <property type="entry name" value="INTERMEMBRANE PHOSPHOLIPID TRANSPORT SYSTEM BINDING PROTEIN MLAD-RELATED"/>
    <property type="match status" value="1"/>
</dbReference>
<evidence type="ECO:0000313" key="4">
    <source>
        <dbReference type="EMBL" id="GAC67908.1"/>
    </source>
</evidence>
<dbReference type="Pfam" id="PF02470">
    <property type="entry name" value="MlaD"/>
    <property type="match status" value="1"/>
</dbReference>
<dbReference type="NCBIfam" id="TIGR00996">
    <property type="entry name" value="Mtu_fam_mce"/>
    <property type="match status" value="1"/>
</dbReference>
<dbReference type="InterPro" id="IPR024516">
    <property type="entry name" value="Mce_C"/>
</dbReference>
<dbReference type="GO" id="GO:0005576">
    <property type="term" value="C:extracellular region"/>
    <property type="evidence" value="ECO:0007669"/>
    <property type="project" value="TreeGrafter"/>
</dbReference>